<dbReference type="InterPro" id="IPR038144">
    <property type="entry name" value="IPI"/>
</dbReference>
<name>A0A1H9VFL3_9BACI</name>
<protein>
    <submittedName>
        <fullName evidence="2">Intracellular proteinase inhibitor</fullName>
    </submittedName>
</protein>
<evidence type="ECO:0000313" key="2">
    <source>
        <dbReference type="EMBL" id="SES20368.1"/>
    </source>
</evidence>
<dbReference type="STRING" id="1464123.SAMN05444126_12035"/>
<dbReference type="Proteomes" id="UP000199318">
    <property type="component" value="Unassembled WGS sequence"/>
</dbReference>
<dbReference type="Pfam" id="PF12690">
    <property type="entry name" value="BsuPI"/>
    <property type="match status" value="1"/>
</dbReference>
<evidence type="ECO:0000259" key="1">
    <source>
        <dbReference type="Pfam" id="PF12690"/>
    </source>
</evidence>
<feature type="domain" description="Intracellular proteinase inhibitor BsuPI" evidence="1">
    <location>
        <begin position="39"/>
        <end position="118"/>
    </location>
</feature>
<reference evidence="3" key="1">
    <citation type="submission" date="2016-10" db="EMBL/GenBank/DDBJ databases">
        <authorList>
            <person name="de Groot N.N."/>
        </authorList>
    </citation>
    <scope>NUCLEOTIDE SEQUENCE [LARGE SCALE GENOMIC DNA]</scope>
    <source>
        <strain evidence="3">10nlg</strain>
    </source>
</reference>
<dbReference type="AlphaFoldDB" id="A0A1H9VFL3"/>
<dbReference type="EMBL" id="FOGV01000020">
    <property type="protein sequence ID" value="SES20368.1"/>
    <property type="molecule type" value="Genomic_DNA"/>
</dbReference>
<keyword evidence="3" id="KW-1185">Reference proteome</keyword>
<gene>
    <name evidence="2" type="ORF">SAMN05444126_12035</name>
</gene>
<dbReference type="RefSeq" id="WP_093073750.1">
    <property type="nucleotide sequence ID" value="NZ_FOGV01000020.1"/>
</dbReference>
<dbReference type="PROSITE" id="PS51257">
    <property type="entry name" value="PROKAR_LIPOPROTEIN"/>
    <property type="match status" value="1"/>
</dbReference>
<sequence>MRRLLDLVILTFFLTACGEAEENYEKQKSGTLEHEGLLMETKIEHRDDETEISIQVTNKSDHPESFTISDGHAFDIRLLDEKGNVQYDFAEGKMFTQAVITEELESDETHEWTETLPADVYRNEKIAAAEVTVRIDEWRGNAVTDDDLRIEKPWDL</sequence>
<organism evidence="2 3">
    <name type="scientific">Salisediminibacterium halotolerans</name>
    <dbReference type="NCBI Taxonomy" id="517425"/>
    <lineage>
        <taxon>Bacteria</taxon>
        <taxon>Bacillati</taxon>
        <taxon>Bacillota</taxon>
        <taxon>Bacilli</taxon>
        <taxon>Bacillales</taxon>
        <taxon>Bacillaceae</taxon>
        <taxon>Salisediminibacterium</taxon>
    </lineage>
</organism>
<dbReference type="OrthoDB" id="1357684at2"/>
<proteinExistence type="predicted"/>
<dbReference type="Gene3D" id="2.60.40.2360">
    <property type="entry name" value="Intracellular proteinase inhibitor BsuPI"/>
    <property type="match status" value="1"/>
</dbReference>
<dbReference type="InterPro" id="IPR020481">
    <property type="entry name" value="Intracell_prot_inh_BsuPI"/>
</dbReference>
<comment type="caution">
    <text evidence="2">The sequence shown here is derived from an EMBL/GenBank/DDBJ whole genome shotgun (WGS) entry which is preliminary data.</text>
</comment>
<evidence type="ECO:0000313" key="3">
    <source>
        <dbReference type="Proteomes" id="UP000199318"/>
    </source>
</evidence>
<accession>A0A1H9VFL3</accession>